<feature type="chain" id="PRO_5039109115" description="CHRD domain-containing protein" evidence="2">
    <location>
        <begin position="21"/>
        <end position="260"/>
    </location>
</feature>
<keyword evidence="2" id="KW-0732">Signal</keyword>
<feature type="signal peptide" evidence="2">
    <location>
        <begin position="1"/>
        <end position="20"/>
    </location>
</feature>
<comment type="similarity">
    <text evidence="1">Belongs to the Cu-Zn superoxide dismutase family.</text>
</comment>
<organism evidence="3">
    <name type="scientific">uncultured Mycobacteriales bacterium</name>
    <dbReference type="NCBI Taxonomy" id="581187"/>
    <lineage>
        <taxon>Bacteria</taxon>
        <taxon>Bacillati</taxon>
        <taxon>Actinomycetota</taxon>
        <taxon>Actinomycetes</taxon>
        <taxon>Mycobacteriales</taxon>
        <taxon>environmental samples</taxon>
    </lineage>
</organism>
<dbReference type="GO" id="GO:0006801">
    <property type="term" value="P:superoxide metabolic process"/>
    <property type="evidence" value="ECO:0007669"/>
    <property type="project" value="InterPro"/>
</dbReference>
<dbReference type="GO" id="GO:0046872">
    <property type="term" value="F:metal ion binding"/>
    <property type="evidence" value="ECO:0007669"/>
    <property type="project" value="InterPro"/>
</dbReference>
<evidence type="ECO:0000256" key="1">
    <source>
        <dbReference type="ARBA" id="ARBA00010457"/>
    </source>
</evidence>
<dbReference type="SUPFAM" id="SSF49329">
    <property type="entry name" value="Cu,Zn superoxide dismutase-like"/>
    <property type="match status" value="1"/>
</dbReference>
<dbReference type="InterPro" id="IPR036423">
    <property type="entry name" value="SOD-like_Cu/Zn_dom_sf"/>
</dbReference>
<gene>
    <name evidence="3" type="ORF">AVDCRST_MAG41-1945</name>
</gene>
<dbReference type="AlphaFoldDB" id="A0A6J4IK38"/>
<name>A0A6J4IK38_9ACTN</name>
<evidence type="ECO:0000256" key="2">
    <source>
        <dbReference type="SAM" id="SignalP"/>
    </source>
</evidence>
<evidence type="ECO:0008006" key="4">
    <source>
        <dbReference type="Google" id="ProtNLM"/>
    </source>
</evidence>
<protein>
    <recommendedName>
        <fullName evidence="4">CHRD domain-containing protein</fullName>
    </recommendedName>
</protein>
<evidence type="ECO:0000313" key="3">
    <source>
        <dbReference type="EMBL" id="CAA9252569.1"/>
    </source>
</evidence>
<proteinExistence type="inferred from homology"/>
<dbReference type="Gene3D" id="2.60.40.200">
    <property type="entry name" value="Superoxide dismutase, copper/zinc binding domain"/>
    <property type="match status" value="1"/>
</dbReference>
<accession>A0A6J4IK38</accession>
<reference evidence="3" key="1">
    <citation type="submission" date="2020-02" db="EMBL/GenBank/DDBJ databases">
        <authorList>
            <person name="Meier V. D."/>
        </authorList>
    </citation>
    <scope>NUCLEOTIDE SEQUENCE</scope>
    <source>
        <strain evidence="3">AVDCRST_MAG41</strain>
    </source>
</reference>
<sequence>MRLRTMAAVAPMLAFPLVFAAPAAAQESVQIQLDALNKSGVSGTATMTAQDNGDLTVTINARGLVPNAPHAQHIHGAANGTDFMCPDQSADKDGDGFVNTEEGLPDYGDIFVSLTTSGDTSKKSGLAVDRMPKADANGTVTYRRTIKAAELPAGTVKFLKDLHIVQHGIDVNDNDKYDLEGLGESTFAKSLGVSGIPEEATNPASCGMVSGAAAGSMPAGGVETGDGSTEPGGQPVLVILGGLAAAAAGVVLRRRPRTDS</sequence>
<dbReference type="EMBL" id="CADCTP010000182">
    <property type="protein sequence ID" value="CAA9252569.1"/>
    <property type="molecule type" value="Genomic_DNA"/>
</dbReference>